<gene>
    <name evidence="1" type="ORF">BDN72DRAFT_614369</name>
</gene>
<keyword evidence="2" id="KW-1185">Reference proteome</keyword>
<accession>A0ACD3AVP2</accession>
<organism evidence="1 2">
    <name type="scientific">Pluteus cervinus</name>
    <dbReference type="NCBI Taxonomy" id="181527"/>
    <lineage>
        <taxon>Eukaryota</taxon>
        <taxon>Fungi</taxon>
        <taxon>Dikarya</taxon>
        <taxon>Basidiomycota</taxon>
        <taxon>Agaricomycotina</taxon>
        <taxon>Agaricomycetes</taxon>
        <taxon>Agaricomycetidae</taxon>
        <taxon>Agaricales</taxon>
        <taxon>Pluteineae</taxon>
        <taxon>Pluteaceae</taxon>
        <taxon>Pluteus</taxon>
    </lineage>
</organism>
<evidence type="ECO:0000313" key="2">
    <source>
        <dbReference type="Proteomes" id="UP000308600"/>
    </source>
</evidence>
<proteinExistence type="predicted"/>
<reference evidence="1 2" key="1">
    <citation type="journal article" date="2019" name="Nat. Ecol. Evol.">
        <title>Megaphylogeny resolves global patterns of mushroom evolution.</title>
        <authorList>
            <person name="Varga T."/>
            <person name="Krizsan K."/>
            <person name="Foldi C."/>
            <person name="Dima B."/>
            <person name="Sanchez-Garcia M."/>
            <person name="Sanchez-Ramirez S."/>
            <person name="Szollosi G.J."/>
            <person name="Szarkandi J.G."/>
            <person name="Papp V."/>
            <person name="Albert L."/>
            <person name="Andreopoulos W."/>
            <person name="Angelini C."/>
            <person name="Antonin V."/>
            <person name="Barry K.W."/>
            <person name="Bougher N.L."/>
            <person name="Buchanan P."/>
            <person name="Buyck B."/>
            <person name="Bense V."/>
            <person name="Catcheside P."/>
            <person name="Chovatia M."/>
            <person name="Cooper J."/>
            <person name="Damon W."/>
            <person name="Desjardin D."/>
            <person name="Finy P."/>
            <person name="Geml J."/>
            <person name="Haridas S."/>
            <person name="Hughes K."/>
            <person name="Justo A."/>
            <person name="Karasinski D."/>
            <person name="Kautmanova I."/>
            <person name="Kiss B."/>
            <person name="Kocsube S."/>
            <person name="Kotiranta H."/>
            <person name="LaButti K.M."/>
            <person name="Lechner B.E."/>
            <person name="Liimatainen K."/>
            <person name="Lipzen A."/>
            <person name="Lukacs Z."/>
            <person name="Mihaltcheva S."/>
            <person name="Morgado L.N."/>
            <person name="Niskanen T."/>
            <person name="Noordeloos M.E."/>
            <person name="Ohm R.A."/>
            <person name="Ortiz-Santana B."/>
            <person name="Ovrebo C."/>
            <person name="Racz N."/>
            <person name="Riley R."/>
            <person name="Savchenko A."/>
            <person name="Shiryaev A."/>
            <person name="Soop K."/>
            <person name="Spirin V."/>
            <person name="Szebenyi C."/>
            <person name="Tomsovsky M."/>
            <person name="Tulloss R.E."/>
            <person name="Uehling J."/>
            <person name="Grigoriev I.V."/>
            <person name="Vagvolgyi C."/>
            <person name="Papp T."/>
            <person name="Martin F.M."/>
            <person name="Miettinen O."/>
            <person name="Hibbett D.S."/>
            <person name="Nagy L.G."/>
        </authorList>
    </citation>
    <scope>NUCLEOTIDE SEQUENCE [LARGE SCALE GENOMIC DNA]</scope>
    <source>
        <strain evidence="1 2">NL-1719</strain>
    </source>
</reference>
<evidence type="ECO:0000313" key="1">
    <source>
        <dbReference type="EMBL" id="TFK69419.1"/>
    </source>
</evidence>
<sequence length="186" mass="20003">MPPRATRSQGSGSSSTPVGVKAERQVKHEKQPDDKGKGKRRAVVDSDEDEANIYNPSQEEAPRSSPADEDAEGEVEEEEEDTGSSHGRKRARVDAEGNARPVDIIPTKPRVATLPRDVDGFIPGSIVRIQLQNFVTYDYVQFRTGPHLNMILGPNGTGKSTIACAIAIGLNWPPSGIGSSVLCKAE</sequence>
<dbReference type="Proteomes" id="UP000308600">
    <property type="component" value="Unassembled WGS sequence"/>
</dbReference>
<protein>
    <submittedName>
        <fullName evidence="1">Uncharacterized protein</fullName>
    </submittedName>
</protein>
<name>A0ACD3AVP2_9AGAR</name>
<dbReference type="EMBL" id="ML208331">
    <property type="protein sequence ID" value="TFK69419.1"/>
    <property type="molecule type" value="Genomic_DNA"/>
</dbReference>